<dbReference type="GO" id="GO:0004176">
    <property type="term" value="F:ATP-dependent peptidase activity"/>
    <property type="evidence" value="ECO:0007669"/>
    <property type="project" value="UniProtKB-UniRule"/>
</dbReference>
<dbReference type="GO" id="GO:0005524">
    <property type="term" value="F:ATP binding"/>
    <property type="evidence" value="ECO:0007669"/>
    <property type="project" value="InterPro"/>
</dbReference>
<dbReference type="SUPFAM" id="SSF52540">
    <property type="entry name" value="P-loop containing nucleoside triphosphate hydrolases"/>
    <property type="match status" value="1"/>
</dbReference>
<dbReference type="PANTHER" id="PTHR10046">
    <property type="entry name" value="ATP DEPENDENT LON PROTEASE FAMILY MEMBER"/>
    <property type="match status" value="1"/>
</dbReference>
<dbReference type="InterPro" id="IPR046843">
    <property type="entry name" value="LonB_AAA-LID"/>
</dbReference>
<dbReference type="Pfam" id="PF13654">
    <property type="entry name" value="AAA_32"/>
    <property type="match status" value="1"/>
</dbReference>
<dbReference type="InterPro" id="IPR041699">
    <property type="entry name" value="AAA_32"/>
</dbReference>
<dbReference type="InterPro" id="IPR020568">
    <property type="entry name" value="Ribosomal_Su5_D2-typ_SF"/>
</dbReference>
<dbReference type="STRING" id="207949.RED65_09554"/>
<comment type="catalytic activity">
    <reaction evidence="2">
        <text>Hydrolysis of proteins in presence of ATP.</text>
        <dbReference type="EC" id="3.4.21.53"/>
    </reaction>
</comment>
<dbReference type="AlphaFoldDB" id="Q1N6G5"/>
<dbReference type="Gene3D" id="1.10.8.60">
    <property type="match status" value="1"/>
</dbReference>
<proteinExistence type="inferred from homology"/>
<organism evidence="4 5">
    <name type="scientific">Bermanella marisrubri</name>
    <dbReference type="NCBI Taxonomy" id="207949"/>
    <lineage>
        <taxon>Bacteria</taxon>
        <taxon>Pseudomonadati</taxon>
        <taxon>Pseudomonadota</taxon>
        <taxon>Gammaproteobacteria</taxon>
        <taxon>Oceanospirillales</taxon>
        <taxon>Oceanospirillaceae</taxon>
        <taxon>Bermanella</taxon>
    </lineage>
</organism>
<feature type="active site" evidence="2">
    <location>
        <position position="655"/>
    </location>
</feature>
<keyword evidence="2" id="KW-0378">Hydrolase</keyword>
<dbReference type="EMBL" id="AAQH01000001">
    <property type="protein sequence ID" value="EAT13627.1"/>
    <property type="molecule type" value="Genomic_DNA"/>
</dbReference>
<keyword evidence="2" id="KW-0720">Serine protease</keyword>
<feature type="active site" evidence="2">
    <location>
        <position position="698"/>
    </location>
</feature>
<accession>Q1N6G5</accession>
<dbReference type="Gene3D" id="3.30.230.10">
    <property type="match status" value="1"/>
</dbReference>
<dbReference type="OrthoDB" id="9758568at2"/>
<feature type="domain" description="Lon proteolytic" evidence="3">
    <location>
        <begin position="565"/>
        <end position="760"/>
    </location>
</feature>
<evidence type="ECO:0000313" key="5">
    <source>
        <dbReference type="Proteomes" id="UP000004263"/>
    </source>
</evidence>
<dbReference type="InterPro" id="IPR046844">
    <property type="entry name" value="Lon-like_helical"/>
</dbReference>
<dbReference type="GO" id="GO:0006508">
    <property type="term" value="P:proteolysis"/>
    <property type="evidence" value="ECO:0007669"/>
    <property type="project" value="UniProtKB-KW"/>
</dbReference>
<dbReference type="RefSeq" id="WP_007017048.1">
    <property type="nucleotide sequence ID" value="NZ_CH724113.1"/>
</dbReference>
<comment type="similarity">
    <text evidence="2">Belongs to the peptidase S16 family.</text>
</comment>
<dbReference type="PROSITE" id="PS51786">
    <property type="entry name" value="LON_PROTEOLYTIC"/>
    <property type="match status" value="1"/>
</dbReference>
<keyword evidence="5" id="KW-1185">Reference proteome</keyword>
<evidence type="ECO:0000259" key="3">
    <source>
        <dbReference type="PROSITE" id="PS51786"/>
    </source>
</evidence>
<dbReference type="InterPro" id="IPR014721">
    <property type="entry name" value="Ribsml_uS5_D2-typ_fold_subgr"/>
</dbReference>
<protein>
    <recommendedName>
        <fullName evidence="2">endopeptidase La</fullName>
        <ecNumber evidence="2">3.4.21.53</ecNumber>
    </recommendedName>
</protein>
<dbReference type="Proteomes" id="UP000004263">
    <property type="component" value="Unassembled WGS sequence"/>
</dbReference>
<dbReference type="SUPFAM" id="SSF54211">
    <property type="entry name" value="Ribosomal protein S5 domain 2-like"/>
    <property type="match status" value="1"/>
</dbReference>
<dbReference type="PRINTS" id="PR00830">
    <property type="entry name" value="ENDOLAPTASE"/>
</dbReference>
<dbReference type="InterPro" id="IPR008269">
    <property type="entry name" value="Lon_proteolytic"/>
</dbReference>
<comment type="caution">
    <text evidence="4">The sequence shown here is derived from an EMBL/GenBank/DDBJ whole genome shotgun (WGS) entry which is preliminary data.</text>
</comment>
<dbReference type="Pfam" id="PF20436">
    <property type="entry name" value="LonB_AAA-LID"/>
    <property type="match status" value="1"/>
</dbReference>
<evidence type="ECO:0000256" key="1">
    <source>
        <dbReference type="ARBA" id="ARBA00022670"/>
    </source>
</evidence>
<dbReference type="InterPro" id="IPR027417">
    <property type="entry name" value="P-loop_NTPase"/>
</dbReference>
<dbReference type="Pfam" id="PF20437">
    <property type="entry name" value="LonC_helical"/>
    <property type="match status" value="1"/>
</dbReference>
<sequence length="809" mass="90821">MSRQTHTPLPVDELSIHIPEQALPFKTSDELSAFNGVLGQDRAVSAIQFGVAMNRPGYNVYVMGDSGTGRSSYVTEYLKSEAKRQESPSDWAYVNNFDNNREPKKLELSAGQGQKFKKDMEELVDQLLTTFPAAFEHPTYQQKKSLIDREFNHKYDRVIDGIEQAALKRNIAMYRDATSISFLPMKEGKAMEETEFAQLSEEERETFHENIHELEAQLNDALVPLPQWKRESTETLKKLNQDTINESVEPLFHPLEEKYQDLKDVLEYLKQMKHNLHRTVISELTEDRLLESREDSAKRLFLEETYVPNLIVSRSADAGAPVVYESHPNYANLFGRIEYTSEQGALVTHYRKICPGALHRANGGYLIVDAEKLLYEPFVWDALKRALSSRELKIESPYSEMGIISTTTLIPELIELDVKIILIGSRSTYYLLQDLDDDFNEMFRVLVDFDDHLPRSEEHMLAFARLLQSRCEEKGYAAIENLGVQRLIEHSARLAEDKRHLSARIGDLFELLAEAEFIRDMAKDKYINAQHISRALDAKEQRSGRIQKEIQDDIIDGTILIDTDGEAIGKINGLTVLSIGDSSFGAPARISATVYPGGRGIVDIEREANLGQNIHTKGVMILTGYLGHTYAQEFPLEVSASIAMEQSYGHVDGDSASLAEACALISALAHVPIHQSLAVTGSLSQYGEVQAVGGINEKIEGFFSICKARGLNGKQGVLIPASNVKHLVLKREVCDAVEAGEFHIYGIANIDQALEILMDKKAGQINKKGRFPRGSINYKVLERLRDIADIGKDEDHDDSDAKSRTDAQT</sequence>
<dbReference type="GO" id="GO:0004252">
    <property type="term" value="F:serine-type endopeptidase activity"/>
    <property type="evidence" value="ECO:0007669"/>
    <property type="project" value="UniProtKB-UniRule"/>
</dbReference>
<dbReference type="HOGENOM" id="CLU_014785_0_1_6"/>
<evidence type="ECO:0000313" key="4">
    <source>
        <dbReference type="EMBL" id="EAT13627.1"/>
    </source>
</evidence>
<dbReference type="GO" id="GO:0030163">
    <property type="term" value="P:protein catabolic process"/>
    <property type="evidence" value="ECO:0007669"/>
    <property type="project" value="InterPro"/>
</dbReference>
<name>Q1N6G5_9GAMM</name>
<dbReference type="Pfam" id="PF05362">
    <property type="entry name" value="Lon_C"/>
    <property type="match status" value="1"/>
</dbReference>
<dbReference type="InterPro" id="IPR027065">
    <property type="entry name" value="Lon_Prtase"/>
</dbReference>
<gene>
    <name evidence="4" type="ORF">RED65_09554</name>
</gene>
<dbReference type="EC" id="3.4.21.53" evidence="2"/>
<dbReference type="Gene3D" id="3.40.50.300">
    <property type="entry name" value="P-loop containing nucleotide triphosphate hydrolases"/>
    <property type="match status" value="2"/>
</dbReference>
<keyword evidence="1 2" id="KW-0645">Protease</keyword>
<evidence type="ECO:0000256" key="2">
    <source>
        <dbReference type="PROSITE-ProRule" id="PRU01122"/>
    </source>
</evidence>
<reference evidence="4 5" key="1">
    <citation type="submission" date="2006-03" db="EMBL/GenBank/DDBJ databases">
        <authorList>
            <person name="Pinhassi J."/>
            <person name="Pedros-Alio C."/>
            <person name="Ferriera S."/>
            <person name="Johnson J."/>
            <person name="Kravitz S."/>
            <person name="Halpern A."/>
            <person name="Remington K."/>
            <person name="Beeson K."/>
            <person name="Tran B."/>
            <person name="Rogers Y.-H."/>
            <person name="Friedman R."/>
            <person name="Venter J.C."/>
        </authorList>
    </citation>
    <scope>NUCLEOTIDE SEQUENCE [LARGE SCALE GENOMIC DNA]</scope>
    <source>
        <strain evidence="4 5">RED65</strain>
    </source>
</reference>